<sequence>MSVGRLGKGSPPHSPVAGSSAPWLGAGRVERVGAGLLRFCRCRRLTGHSFHMGYSMAILNGIVAALTVVWCLI</sequence>
<feature type="region of interest" description="Disordered" evidence="1">
    <location>
        <begin position="1"/>
        <end position="23"/>
    </location>
</feature>
<dbReference type="Proteomes" id="UP000031443">
    <property type="component" value="Unassembled WGS sequence"/>
</dbReference>
<evidence type="ECO:0000313" key="3">
    <source>
        <dbReference type="EMBL" id="EMP38765.1"/>
    </source>
</evidence>
<accession>M7BSN5</accession>
<keyword evidence="2" id="KW-0812">Transmembrane</keyword>
<keyword evidence="2" id="KW-0472">Membrane</keyword>
<proteinExistence type="predicted"/>
<dbReference type="eggNOG" id="ENOG502S00H">
    <property type="taxonomic scope" value="Eukaryota"/>
</dbReference>
<evidence type="ECO:0000313" key="4">
    <source>
        <dbReference type="Proteomes" id="UP000031443"/>
    </source>
</evidence>
<name>M7BSN5_CHEMY</name>
<evidence type="ECO:0000256" key="1">
    <source>
        <dbReference type="SAM" id="MobiDB-lite"/>
    </source>
</evidence>
<dbReference type="AlphaFoldDB" id="M7BSN5"/>
<dbReference type="PANTHER" id="PTHR28640:SF1">
    <property type="entry name" value="ADP-RIBOSYLATION FACTOR-LIKE PROTEIN 6-INTERACTING PROTEIN 6"/>
    <property type="match status" value="1"/>
</dbReference>
<keyword evidence="4" id="KW-1185">Reference proteome</keyword>
<dbReference type="PANTHER" id="PTHR28640">
    <property type="entry name" value="ADP-RIBOSYLATION FACTOR-LIKE PROTEIN 6-INTERACTING PROTEIN 6"/>
    <property type="match status" value="1"/>
</dbReference>
<protein>
    <submittedName>
        <fullName evidence="3">ADP-ribosylation factor-like protein 6-interacting protein 6</fullName>
    </submittedName>
</protein>
<gene>
    <name evidence="3" type="ORF">UY3_04084</name>
</gene>
<keyword evidence="2" id="KW-1133">Transmembrane helix</keyword>
<feature type="transmembrane region" description="Helical" evidence="2">
    <location>
        <begin position="53"/>
        <end position="72"/>
    </location>
</feature>
<organism evidence="3 4">
    <name type="scientific">Chelonia mydas</name>
    <name type="common">Green sea-turtle</name>
    <name type="synonym">Chelonia agassizi</name>
    <dbReference type="NCBI Taxonomy" id="8469"/>
    <lineage>
        <taxon>Eukaryota</taxon>
        <taxon>Metazoa</taxon>
        <taxon>Chordata</taxon>
        <taxon>Craniata</taxon>
        <taxon>Vertebrata</taxon>
        <taxon>Euteleostomi</taxon>
        <taxon>Archelosauria</taxon>
        <taxon>Testudinata</taxon>
        <taxon>Testudines</taxon>
        <taxon>Cryptodira</taxon>
        <taxon>Durocryptodira</taxon>
        <taxon>Americhelydia</taxon>
        <taxon>Chelonioidea</taxon>
        <taxon>Cheloniidae</taxon>
        <taxon>Chelonia</taxon>
    </lineage>
</organism>
<dbReference type="EMBL" id="KB518693">
    <property type="protein sequence ID" value="EMP38765.1"/>
    <property type="molecule type" value="Genomic_DNA"/>
</dbReference>
<reference evidence="4" key="1">
    <citation type="journal article" date="2013" name="Nat. Genet.">
        <title>The draft genomes of soft-shell turtle and green sea turtle yield insights into the development and evolution of the turtle-specific body plan.</title>
        <authorList>
            <person name="Wang Z."/>
            <person name="Pascual-Anaya J."/>
            <person name="Zadissa A."/>
            <person name="Li W."/>
            <person name="Niimura Y."/>
            <person name="Huang Z."/>
            <person name="Li C."/>
            <person name="White S."/>
            <person name="Xiong Z."/>
            <person name="Fang D."/>
            <person name="Wang B."/>
            <person name="Ming Y."/>
            <person name="Chen Y."/>
            <person name="Zheng Y."/>
            <person name="Kuraku S."/>
            <person name="Pignatelli M."/>
            <person name="Herrero J."/>
            <person name="Beal K."/>
            <person name="Nozawa M."/>
            <person name="Li Q."/>
            <person name="Wang J."/>
            <person name="Zhang H."/>
            <person name="Yu L."/>
            <person name="Shigenobu S."/>
            <person name="Wang J."/>
            <person name="Liu J."/>
            <person name="Flicek P."/>
            <person name="Searle S."/>
            <person name="Wang J."/>
            <person name="Kuratani S."/>
            <person name="Yin Y."/>
            <person name="Aken B."/>
            <person name="Zhang G."/>
            <person name="Irie N."/>
        </authorList>
    </citation>
    <scope>NUCLEOTIDE SEQUENCE [LARGE SCALE GENOMIC DNA]</scope>
</reference>
<evidence type="ECO:0000256" key="2">
    <source>
        <dbReference type="SAM" id="Phobius"/>
    </source>
</evidence>
<dbReference type="InterPro" id="IPR029383">
    <property type="entry name" value="ARL6IP6"/>
</dbReference>
<dbReference type="STRING" id="8469.M7BSN5"/>